<proteinExistence type="predicted"/>
<keyword evidence="3" id="KW-1185">Reference proteome</keyword>
<evidence type="ECO:0000313" key="2">
    <source>
        <dbReference type="EMBL" id="EFT82768.1"/>
    </source>
</evidence>
<name>E6K1Y0_PARDN</name>
<accession>E6K1Y0</accession>
<feature type="chain" id="PRO_5039382549" description="Secreted protein" evidence="1">
    <location>
        <begin position="23"/>
        <end position="140"/>
    </location>
</feature>
<evidence type="ECO:0008006" key="4">
    <source>
        <dbReference type="Google" id="ProtNLM"/>
    </source>
</evidence>
<evidence type="ECO:0000313" key="3">
    <source>
        <dbReference type="Proteomes" id="UP000004946"/>
    </source>
</evidence>
<protein>
    <recommendedName>
        <fullName evidence="4">Secreted protein</fullName>
    </recommendedName>
</protein>
<evidence type="ECO:0000256" key="1">
    <source>
        <dbReference type="SAM" id="SignalP"/>
    </source>
</evidence>
<organism evidence="2 3">
    <name type="scientific">Parascardovia denticolens DSM 10105 = JCM 12538</name>
    <dbReference type="NCBI Taxonomy" id="864564"/>
    <lineage>
        <taxon>Bacteria</taxon>
        <taxon>Bacillati</taxon>
        <taxon>Actinomycetota</taxon>
        <taxon>Actinomycetes</taxon>
        <taxon>Bifidobacteriales</taxon>
        <taxon>Bifidobacteriaceae</taxon>
        <taxon>Parascardovia</taxon>
    </lineage>
</organism>
<comment type="caution">
    <text evidence="2">The sequence shown here is derived from an EMBL/GenBank/DDBJ whole genome shotgun (WGS) entry which is preliminary data.</text>
</comment>
<keyword evidence="1" id="KW-0732">Signal</keyword>
<sequence>MAALAESVAFAKLAAFAGFVFAESAADEPAAAEPAEAEPAFADSVEAGSVEAGSVEAELTGADPAVAAEEDEDAAGAVIPVISAPAAANASLRAPSIVLIKSALRRTDTFLSPIFFAVSRSSVSFIVERSWLCATGLTLS</sequence>
<dbReference type="HOGENOM" id="CLU_1833257_0_0_11"/>
<dbReference type="AlphaFoldDB" id="E6K1Y0"/>
<gene>
    <name evidence="2" type="ORF">HMPREF0620_1453</name>
</gene>
<dbReference type="Proteomes" id="UP000004946">
    <property type="component" value="Chromosome"/>
</dbReference>
<feature type="signal peptide" evidence="1">
    <location>
        <begin position="1"/>
        <end position="22"/>
    </location>
</feature>
<dbReference type="EMBL" id="AEON01000002">
    <property type="protein sequence ID" value="EFT82768.1"/>
    <property type="molecule type" value="Genomic_DNA"/>
</dbReference>
<reference evidence="2 3" key="1">
    <citation type="submission" date="2010-12" db="EMBL/GenBank/DDBJ databases">
        <authorList>
            <person name="Muzny D."/>
            <person name="Qin X."/>
            <person name="Buhay C."/>
            <person name="Dugan-Rocha S."/>
            <person name="Ding Y."/>
            <person name="Chen G."/>
            <person name="Hawes A."/>
            <person name="Holder M."/>
            <person name="Jhangiani S."/>
            <person name="Johnson A."/>
            <person name="Khan Z."/>
            <person name="Li Z."/>
            <person name="Liu W."/>
            <person name="Liu X."/>
            <person name="Perez L."/>
            <person name="Shen H."/>
            <person name="Wang Q."/>
            <person name="Watt J."/>
            <person name="Xi L."/>
            <person name="Xin Y."/>
            <person name="Zhou J."/>
            <person name="Deng J."/>
            <person name="Jiang H."/>
            <person name="Liu Y."/>
            <person name="Qu J."/>
            <person name="Song X.-Z."/>
            <person name="Zhang L."/>
            <person name="Villasana D."/>
            <person name="Johnson A."/>
            <person name="Liu J."/>
            <person name="Liyanage D."/>
            <person name="Lorensuhewa L."/>
            <person name="Robinson T."/>
            <person name="Song A."/>
            <person name="Song B.-B."/>
            <person name="Dinh H."/>
            <person name="Thornton R."/>
            <person name="Coyle M."/>
            <person name="Francisco L."/>
            <person name="Jackson L."/>
            <person name="Javaid M."/>
            <person name="Korchina V."/>
            <person name="Kovar C."/>
            <person name="Mata R."/>
            <person name="Mathew T."/>
            <person name="Ngo R."/>
            <person name="Nguyen L."/>
            <person name="Nguyen N."/>
            <person name="Okwuonu G."/>
            <person name="Ongeri F."/>
            <person name="Pham C."/>
            <person name="Simmons D."/>
            <person name="Wilczek-Boney K."/>
            <person name="Hale W."/>
            <person name="Jakkamsetti A."/>
            <person name="Pham P."/>
            <person name="Ruth R."/>
            <person name="San Lucas F."/>
            <person name="Warren J."/>
            <person name="Zhang J."/>
            <person name="Zhao Z."/>
            <person name="Zhou C."/>
            <person name="Zhu D."/>
            <person name="Lee S."/>
            <person name="Bess C."/>
            <person name="Blankenburg K."/>
            <person name="Forbes L."/>
            <person name="Fu Q."/>
            <person name="Gubbala S."/>
            <person name="Hirani K."/>
            <person name="Jayaseelan J.C."/>
            <person name="Lara F."/>
            <person name="Munidasa M."/>
            <person name="Palculict T."/>
            <person name="Patil S."/>
            <person name="Pu L.-L."/>
            <person name="Saada N."/>
            <person name="Tang L."/>
            <person name="Weissenberger G."/>
            <person name="Zhu Y."/>
            <person name="Hemphill L."/>
            <person name="Shang Y."/>
            <person name="Youmans B."/>
            <person name="Ayvaz T."/>
            <person name="Ross M."/>
            <person name="Santibanez J."/>
            <person name="Aqrawi P."/>
            <person name="Gross S."/>
            <person name="Joshi V."/>
            <person name="Fowler G."/>
            <person name="Nazareth L."/>
            <person name="Reid J."/>
            <person name="Worley K."/>
            <person name="Petrosino J."/>
            <person name="Highlander S."/>
            <person name="Gibbs R."/>
        </authorList>
    </citation>
    <scope>NUCLEOTIDE SEQUENCE [LARGE SCALE GENOMIC DNA]</scope>
    <source>
        <strain evidence="2 3">DSM 10105</strain>
    </source>
</reference>